<dbReference type="Proteomes" id="UP000009027">
    <property type="component" value="Unassembled WGS sequence"/>
</dbReference>
<evidence type="ECO:0000313" key="3">
    <source>
        <dbReference type="Proteomes" id="UP000009027"/>
    </source>
</evidence>
<dbReference type="OMA" id="EDANMEM"/>
<keyword evidence="1" id="KW-0175">Coiled coil</keyword>
<feature type="coiled-coil region" evidence="1">
    <location>
        <begin position="306"/>
        <end position="379"/>
    </location>
</feature>
<dbReference type="EMBL" id="CAEX01001702">
    <property type="protein sequence ID" value="CCD18712.1"/>
    <property type="molecule type" value="Genomic_DNA"/>
</dbReference>
<dbReference type="AlphaFoldDB" id="F9WMF6"/>
<accession>F9WMF6</accession>
<evidence type="ECO:0000256" key="1">
    <source>
        <dbReference type="SAM" id="Coils"/>
    </source>
</evidence>
<protein>
    <submittedName>
        <fullName evidence="2">Uncharacterized protein</fullName>
    </submittedName>
</protein>
<dbReference type="VEuPathDB" id="TriTrypDB:TvY486_0014190"/>
<feature type="coiled-coil region" evidence="1">
    <location>
        <begin position="12"/>
        <end position="60"/>
    </location>
</feature>
<evidence type="ECO:0000313" key="2">
    <source>
        <dbReference type="EMBL" id="CCD18712.1"/>
    </source>
</evidence>
<proteinExistence type="predicted"/>
<name>F9WMF6_TRYVY</name>
<organism evidence="2 3">
    <name type="scientific">Trypanosoma vivax (strain Y486)</name>
    <dbReference type="NCBI Taxonomy" id="1055687"/>
    <lineage>
        <taxon>Eukaryota</taxon>
        <taxon>Discoba</taxon>
        <taxon>Euglenozoa</taxon>
        <taxon>Kinetoplastea</taxon>
        <taxon>Metakinetoplastina</taxon>
        <taxon>Trypanosomatida</taxon>
        <taxon>Trypanosomatidae</taxon>
        <taxon>Trypanosoma</taxon>
        <taxon>Duttonella</taxon>
    </lineage>
</organism>
<sequence length="388" mass="44650">MEVTEDANMEMVAAAQRKLKVLRHSAEAMEHEQKNKEAILKDLEKTIEELHERRRDNLARVHEYNCDTASVMDDLCLEEKLETLEGMLIEKNSKLHQRQLFQKMLVEQLSHVEETLNSTPATLRADNGETHVSNVVRESECQLYHSEISSHVKGIHRFCFEQMMDGAELPVSIFYSGVSKIARIARDREVELEMQAEKMSEMSKQMMMEDGAQRDADLMYKKELERLQRKHRHVLQSMARAASAEMKDLRNAIQTELRVQHELRERLEAEVTERSTPVVKVDLPHVAGNSQSASDGWNSLNRREAYVSADSELQALHAQVENAKADVQRLQQQLLSLREEETNMKADHLAHTKIQEAKLHAAEEAAAVLKKENTEWQSLRQQMSLLPT</sequence>
<keyword evidence="3" id="KW-1185">Reference proteome</keyword>
<gene>
    <name evidence="2" type="ORF">TvY486_0014190</name>
</gene>
<reference evidence="2 3" key="1">
    <citation type="journal article" date="2012" name="Proc. Natl. Acad. Sci. U.S.A.">
        <title>Antigenic diversity is generated by distinct evolutionary mechanisms in African trypanosome species.</title>
        <authorList>
            <person name="Jackson A.P."/>
            <person name="Berry A."/>
            <person name="Aslett M."/>
            <person name="Allison H.C."/>
            <person name="Burton P."/>
            <person name="Vavrova-Anderson J."/>
            <person name="Brown R."/>
            <person name="Browne H."/>
            <person name="Corton N."/>
            <person name="Hauser H."/>
            <person name="Gamble J."/>
            <person name="Gilderthorp R."/>
            <person name="Marcello L."/>
            <person name="McQuillan J."/>
            <person name="Otto T.D."/>
            <person name="Quail M.A."/>
            <person name="Sanders M.J."/>
            <person name="van Tonder A."/>
            <person name="Ginger M.L."/>
            <person name="Field M.C."/>
            <person name="Barry J.D."/>
            <person name="Hertz-Fowler C."/>
            <person name="Berriman M."/>
        </authorList>
    </citation>
    <scope>NUCLEOTIDE SEQUENCE</scope>
    <source>
        <strain evidence="2 3">Y486</strain>
    </source>
</reference>